<dbReference type="InterPro" id="IPR036638">
    <property type="entry name" value="HLH_DNA-bd_sf"/>
</dbReference>
<dbReference type="PANTHER" id="PTHR19290">
    <property type="entry name" value="BASIC HELIX-LOOP-HELIX PROTEIN NEUROGENIN-RELATED"/>
    <property type="match status" value="1"/>
</dbReference>
<dbReference type="GO" id="GO:0046983">
    <property type="term" value="F:protein dimerization activity"/>
    <property type="evidence" value="ECO:0007669"/>
    <property type="project" value="InterPro"/>
</dbReference>
<dbReference type="Gene3D" id="4.10.280.10">
    <property type="entry name" value="Helix-loop-helix DNA-binding domain"/>
    <property type="match status" value="1"/>
</dbReference>
<accession>F1LC64</accession>
<dbReference type="GO" id="GO:0070888">
    <property type="term" value="F:E-box binding"/>
    <property type="evidence" value="ECO:0007669"/>
    <property type="project" value="TreeGrafter"/>
</dbReference>
<dbReference type="GO" id="GO:0005634">
    <property type="term" value="C:nucleus"/>
    <property type="evidence" value="ECO:0007669"/>
    <property type="project" value="TreeGrafter"/>
</dbReference>
<dbReference type="GO" id="GO:0007423">
    <property type="term" value="P:sensory organ development"/>
    <property type="evidence" value="ECO:0007669"/>
    <property type="project" value="TreeGrafter"/>
</dbReference>
<dbReference type="PROSITE" id="PS50888">
    <property type="entry name" value="BHLH"/>
    <property type="match status" value="1"/>
</dbReference>
<dbReference type="EMBL" id="JI177188">
    <property type="protein sequence ID" value="ADY47718.1"/>
    <property type="molecule type" value="mRNA"/>
</dbReference>
<dbReference type="InterPro" id="IPR011598">
    <property type="entry name" value="bHLH_dom"/>
</dbReference>
<dbReference type="PANTHER" id="PTHR19290:SF163">
    <property type="entry name" value="BASIC HELIX-LOOP-HELIX NEURAL TRANSCRIPTION FACTOR TAP"/>
    <property type="match status" value="1"/>
</dbReference>
<dbReference type="AlphaFoldDB" id="F1LC64"/>
<dbReference type="GO" id="GO:0061564">
    <property type="term" value="P:axon development"/>
    <property type="evidence" value="ECO:0007669"/>
    <property type="project" value="TreeGrafter"/>
</dbReference>
<reference evidence="3" key="1">
    <citation type="journal article" date="2011" name="Genome Res.">
        <title>Deep small RNA sequencing from the nematode Ascaris reveals conservation, functional diversification, and novel developmental profiles.</title>
        <authorList>
            <person name="Wang J."/>
            <person name="Czech B."/>
            <person name="Crunk A."/>
            <person name="Wallace A."/>
            <person name="Mitreva M."/>
            <person name="Hannon G.J."/>
            <person name="Davis R.E."/>
        </authorList>
    </citation>
    <scope>NUCLEOTIDE SEQUENCE</scope>
</reference>
<organism evidence="3">
    <name type="scientific">Ascaris suum</name>
    <name type="common">Pig roundworm</name>
    <name type="synonym">Ascaris lumbricoides</name>
    <dbReference type="NCBI Taxonomy" id="6253"/>
    <lineage>
        <taxon>Eukaryota</taxon>
        <taxon>Metazoa</taxon>
        <taxon>Ecdysozoa</taxon>
        <taxon>Nematoda</taxon>
        <taxon>Chromadorea</taxon>
        <taxon>Rhabditida</taxon>
        <taxon>Spirurina</taxon>
        <taxon>Ascaridomorpha</taxon>
        <taxon>Ascaridoidea</taxon>
        <taxon>Ascarididae</taxon>
        <taxon>Ascaris</taxon>
    </lineage>
</organism>
<evidence type="ECO:0000313" key="3">
    <source>
        <dbReference type="EMBL" id="ADY47718.1"/>
    </source>
</evidence>
<proteinExistence type="evidence at transcript level"/>
<sequence length="166" mass="19180">MLYPVNRLSAMFEIGDTTIKYGLHDQPASTSTPPLKGSVKSGRNEKAARREKRKYRCRVRSPETVFRAKRVRRSKANERERRRMHSLNDALEQLRKALPQLPDEPKLTKIETLRLANNYIYALAQVLKSEEEQEETDSGFDQVQQSECLLPLCATQESRLQSYNLA</sequence>
<feature type="region of interest" description="Disordered" evidence="1">
    <location>
        <begin position="23"/>
        <end position="52"/>
    </location>
</feature>
<dbReference type="Pfam" id="PF00010">
    <property type="entry name" value="HLH"/>
    <property type="match status" value="1"/>
</dbReference>
<feature type="domain" description="BHLH" evidence="2">
    <location>
        <begin position="71"/>
        <end position="123"/>
    </location>
</feature>
<dbReference type="SUPFAM" id="SSF47459">
    <property type="entry name" value="HLH, helix-loop-helix DNA-binding domain"/>
    <property type="match status" value="1"/>
</dbReference>
<dbReference type="SMART" id="SM00353">
    <property type="entry name" value="HLH"/>
    <property type="match status" value="1"/>
</dbReference>
<dbReference type="GO" id="GO:0000981">
    <property type="term" value="F:DNA-binding transcription factor activity, RNA polymerase II-specific"/>
    <property type="evidence" value="ECO:0007669"/>
    <property type="project" value="TreeGrafter"/>
</dbReference>
<name>F1LC64_ASCSU</name>
<evidence type="ECO:0000259" key="2">
    <source>
        <dbReference type="PROSITE" id="PS50888"/>
    </source>
</evidence>
<dbReference type="GO" id="GO:0045944">
    <property type="term" value="P:positive regulation of transcription by RNA polymerase II"/>
    <property type="evidence" value="ECO:0007669"/>
    <property type="project" value="TreeGrafter"/>
</dbReference>
<evidence type="ECO:0000256" key="1">
    <source>
        <dbReference type="SAM" id="MobiDB-lite"/>
    </source>
</evidence>
<dbReference type="InterPro" id="IPR050359">
    <property type="entry name" value="bHLH_transcription_factors"/>
</dbReference>
<protein>
    <submittedName>
        <fullName evidence="3">Basic helix-loop-helix neural transcription factor TAP</fullName>
    </submittedName>
</protein>